<reference evidence="1 2" key="1">
    <citation type="submission" date="2023-02" db="EMBL/GenBank/DDBJ databases">
        <authorList>
            <person name="Maleckis M."/>
        </authorList>
    </citation>
    <scope>NUCLEOTIDE SEQUENCE [LARGE SCALE GENOMIC DNA]</scope>
    <source>
        <strain evidence="1 2">P8-A2</strain>
    </source>
</reference>
<organism evidence="1 2">
    <name type="scientific">Streptomyces mirabilis</name>
    <dbReference type="NCBI Taxonomy" id="68239"/>
    <lineage>
        <taxon>Bacteria</taxon>
        <taxon>Bacillati</taxon>
        <taxon>Actinomycetota</taxon>
        <taxon>Actinomycetes</taxon>
        <taxon>Kitasatosporales</taxon>
        <taxon>Streptomycetaceae</taxon>
        <taxon>Streptomyces</taxon>
    </lineage>
</organism>
<dbReference type="Proteomes" id="UP001257627">
    <property type="component" value="Unassembled WGS sequence"/>
</dbReference>
<sequence>MPGELITRRGLQAAVALVTAANAGLEIPQAELLGETPIEEALTAMTVMSACFLTFGSPAVPGMALRAAGRIAGHLEVVEGQGDQ</sequence>
<accession>A0ABU3UW86</accession>
<name>A0ABU3UW86_9ACTN</name>
<dbReference type="RefSeq" id="WP_316735003.1">
    <property type="nucleotide sequence ID" value="NZ_JARAKF010000001.1"/>
</dbReference>
<gene>
    <name evidence="1" type="ORF">PU648_38780</name>
</gene>
<proteinExistence type="predicted"/>
<keyword evidence="2" id="KW-1185">Reference proteome</keyword>
<comment type="caution">
    <text evidence="1">The sequence shown here is derived from an EMBL/GenBank/DDBJ whole genome shotgun (WGS) entry which is preliminary data.</text>
</comment>
<evidence type="ECO:0008006" key="3">
    <source>
        <dbReference type="Google" id="ProtNLM"/>
    </source>
</evidence>
<evidence type="ECO:0000313" key="1">
    <source>
        <dbReference type="EMBL" id="MDU8998202.1"/>
    </source>
</evidence>
<dbReference type="EMBL" id="JARAKF010000001">
    <property type="protein sequence ID" value="MDU8998202.1"/>
    <property type="molecule type" value="Genomic_DNA"/>
</dbReference>
<protein>
    <recommendedName>
        <fullName evidence="3">Carboxymuconolactone decarboxylase family protein</fullName>
    </recommendedName>
</protein>
<evidence type="ECO:0000313" key="2">
    <source>
        <dbReference type="Proteomes" id="UP001257627"/>
    </source>
</evidence>